<organism evidence="2 3">
    <name type="scientific">Trichoderma harzianum</name>
    <name type="common">Hypocrea lixii</name>
    <dbReference type="NCBI Taxonomy" id="5544"/>
    <lineage>
        <taxon>Eukaryota</taxon>
        <taxon>Fungi</taxon>
        <taxon>Dikarya</taxon>
        <taxon>Ascomycota</taxon>
        <taxon>Pezizomycotina</taxon>
        <taxon>Sordariomycetes</taxon>
        <taxon>Hypocreomycetidae</taxon>
        <taxon>Hypocreales</taxon>
        <taxon>Hypocreaceae</taxon>
        <taxon>Trichoderma</taxon>
    </lineage>
</organism>
<dbReference type="AlphaFoldDB" id="A0A2K0U197"/>
<feature type="chain" id="PRO_5014418411" evidence="1">
    <location>
        <begin position="22"/>
        <end position="34"/>
    </location>
</feature>
<feature type="signal peptide" evidence="1">
    <location>
        <begin position="1"/>
        <end position="21"/>
    </location>
</feature>
<gene>
    <name evidence="2" type="ORF">THARTR1_07798</name>
</gene>
<comment type="caution">
    <text evidence="2">The sequence shown here is derived from an EMBL/GenBank/DDBJ whole genome shotgun (WGS) entry which is preliminary data.</text>
</comment>
<sequence>MLSKTFTTAALALAASTLVSAQTSTDCNPLEKSK</sequence>
<reference evidence="2 3" key="1">
    <citation type="submission" date="2017-02" db="EMBL/GenBank/DDBJ databases">
        <title>Genomes of Trichoderma spp. with biocontrol activity.</title>
        <authorList>
            <person name="Gardiner D."/>
            <person name="Kazan K."/>
            <person name="Vos C."/>
            <person name="Harvey P."/>
        </authorList>
    </citation>
    <scope>NUCLEOTIDE SEQUENCE [LARGE SCALE GENOMIC DNA]</scope>
    <source>
        <strain evidence="2 3">Tr1</strain>
    </source>
</reference>
<keyword evidence="1" id="KW-0732">Signal</keyword>
<proteinExistence type="predicted"/>
<name>A0A2K0U197_TRIHA</name>
<dbReference type="EMBL" id="MTYI01000122">
    <property type="protein sequence ID" value="PNP51542.1"/>
    <property type="molecule type" value="Genomic_DNA"/>
</dbReference>
<evidence type="ECO:0000313" key="3">
    <source>
        <dbReference type="Proteomes" id="UP000236290"/>
    </source>
</evidence>
<accession>A0A2K0U197</accession>
<evidence type="ECO:0000256" key="1">
    <source>
        <dbReference type="SAM" id="SignalP"/>
    </source>
</evidence>
<protein>
    <submittedName>
        <fullName evidence="2">Uncharacterized protein</fullName>
    </submittedName>
</protein>
<evidence type="ECO:0000313" key="2">
    <source>
        <dbReference type="EMBL" id="PNP51542.1"/>
    </source>
</evidence>
<dbReference type="Proteomes" id="UP000236290">
    <property type="component" value="Unassembled WGS sequence"/>
</dbReference>